<protein>
    <submittedName>
        <fullName evidence="1">Uncharacterized protein</fullName>
    </submittedName>
</protein>
<organism evidence="1 2">
    <name type="scientific">Paenibacillus solisilvae</name>
    <dbReference type="NCBI Taxonomy" id="2486751"/>
    <lineage>
        <taxon>Bacteria</taxon>
        <taxon>Bacillati</taxon>
        <taxon>Bacillota</taxon>
        <taxon>Bacilli</taxon>
        <taxon>Bacillales</taxon>
        <taxon>Paenibacillaceae</taxon>
        <taxon>Paenibacillus</taxon>
    </lineage>
</organism>
<evidence type="ECO:0000313" key="1">
    <source>
        <dbReference type="EMBL" id="MFC5650910.1"/>
    </source>
</evidence>
<gene>
    <name evidence="1" type="ORF">ACFPYJ_17680</name>
</gene>
<comment type="caution">
    <text evidence="1">The sequence shown here is derived from an EMBL/GenBank/DDBJ whole genome shotgun (WGS) entry which is preliminary data.</text>
</comment>
<proteinExistence type="predicted"/>
<dbReference type="RefSeq" id="WP_379189494.1">
    <property type="nucleotide sequence ID" value="NZ_JBHSOW010000063.1"/>
</dbReference>
<dbReference type="Proteomes" id="UP001596047">
    <property type="component" value="Unassembled WGS sequence"/>
</dbReference>
<accession>A0ABW0VYA1</accession>
<dbReference type="EMBL" id="JBHSOW010000063">
    <property type="protein sequence ID" value="MFC5650910.1"/>
    <property type="molecule type" value="Genomic_DNA"/>
</dbReference>
<reference evidence="2" key="1">
    <citation type="journal article" date="2019" name="Int. J. Syst. Evol. Microbiol.">
        <title>The Global Catalogue of Microorganisms (GCM) 10K type strain sequencing project: providing services to taxonomists for standard genome sequencing and annotation.</title>
        <authorList>
            <consortium name="The Broad Institute Genomics Platform"/>
            <consortium name="The Broad Institute Genome Sequencing Center for Infectious Disease"/>
            <person name="Wu L."/>
            <person name="Ma J."/>
        </authorList>
    </citation>
    <scope>NUCLEOTIDE SEQUENCE [LARGE SCALE GENOMIC DNA]</scope>
    <source>
        <strain evidence="2">CGMCC 1.3240</strain>
    </source>
</reference>
<evidence type="ECO:0000313" key="2">
    <source>
        <dbReference type="Proteomes" id="UP001596047"/>
    </source>
</evidence>
<sequence length="99" mass="11125">MSEESIASNFFSGTGTKTFVFPIVCNELVIVNDGYATLTFAAGDKFTPSRFALPLSPGDAFDERIEAFDRVTVTATGDYHGYIRRSPNEYRWSSEYLYK</sequence>
<name>A0ABW0VYA1_9BACL</name>
<keyword evidence="2" id="KW-1185">Reference proteome</keyword>